<dbReference type="RefSeq" id="WP_306102148.1">
    <property type="nucleotide sequence ID" value="NZ_CP162601.1"/>
</dbReference>
<keyword evidence="4" id="KW-1003">Cell membrane</keyword>
<dbReference type="AlphaFoldDB" id="A0AB39HD90"/>
<proteinExistence type="inferred from homology"/>
<dbReference type="InterPro" id="IPR000522">
    <property type="entry name" value="ABC_transptr_permease_BtuC"/>
</dbReference>
<dbReference type="GO" id="GO:0022857">
    <property type="term" value="F:transmembrane transporter activity"/>
    <property type="evidence" value="ECO:0007669"/>
    <property type="project" value="InterPro"/>
</dbReference>
<dbReference type="Gene3D" id="1.10.3470.10">
    <property type="entry name" value="ABC transporter involved in vitamin B12 uptake, BtuC"/>
    <property type="match status" value="1"/>
</dbReference>
<feature type="transmembrane region" description="Helical" evidence="8">
    <location>
        <begin position="288"/>
        <end position="309"/>
    </location>
</feature>
<evidence type="ECO:0000256" key="8">
    <source>
        <dbReference type="SAM" id="Phobius"/>
    </source>
</evidence>
<dbReference type="GO" id="GO:0033214">
    <property type="term" value="P:siderophore-iron import into cell"/>
    <property type="evidence" value="ECO:0007669"/>
    <property type="project" value="TreeGrafter"/>
</dbReference>
<evidence type="ECO:0000256" key="7">
    <source>
        <dbReference type="ARBA" id="ARBA00023136"/>
    </source>
</evidence>
<dbReference type="PANTHER" id="PTHR30472:SF19">
    <property type="entry name" value="PETROBACTIN IMPORT SYSTEM PERMEASE PROTEIN YCLO"/>
    <property type="match status" value="1"/>
</dbReference>
<name>A0AB39HD90_9VIBR</name>
<evidence type="ECO:0000313" key="9">
    <source>
        <dbReference type="EMBL" id="XDK25387.1"/>
    </source>
</evidence>
<accession>A0AB39HD90</accession>
<dbReference type="PANTHER" id="PTHR30472">
    <property type="entry name" value="FERRIC ENTEROBACTIN TRANSPORT SYSTEM PERMEASE PROTEIN"/>
    <property type="match status" value="1"/>
</dbReference>
<dbReference type="GO" id="GO:0005886">
    <property type="term" value="C:plasma membrane"/>
    <property type="evidence" value="ECO:0007669"/>
    <property type="project" value="UniProtKB-SubCell"/>
</dbReference>
<comment type="subcellular location">
    <subcellularLocation>
        <location evidence="1">Cell membrane</location>
        <topology evidence="1">Multi-pass membrane protein</topology>
    </subcellularLocation>
</comment>
<evidence type="ECO:0000256" key="6">
    <source>
        <dbReference type="ARBA" id="ARBA00022989"/>
    </source>
</evidence>
<evidence type="ECO:0000256" key="5">
    <source>
        <dbReference type="ARBA" id="ARBA00022692"/>
    </source>
</evidence>
<dbReference type="SUPFAM" id="SSF81345">
    <property type="entry name" value="ABC transporter involved in vitamin B12 uptake, BtuC"/>
    <property type="match status" value="1"/>
</dbReference>
<feature type="transmembrane region" description="Helical" evidence="8">
    <location>
        <begin position="37"/>
        <end position="57"/>
    </location>
</feature>
<evidence type="ECO:0000256" key="2">
    <source>
        <dbReference type="ARBA" id="ARBA00007935"/>
    </source>
</evidence>
<feature type="transmembrane region" description="Helical" evidence="8">
    <location>
        <begin position="102"/>
        <end position="121"/>
    </location>
</feature>
<gene>
    <name evidence="9" type="ORF">AB0763_01690</name>
</gene>
<dbReference type="Pfam" id="PF01032">
    <property type="entry name" value="FecCD"/>
    <property type="match status" value="1"/>
</dbReference>
<comment type="similarity">
    <text evidence="2">Belongs to the binding-protein-dependent transport system permease family. FecCD subfamily.</text>
</comment>
<dbReference type="KEGG" id="vih:AB0763_01690"/>
<evidence type="ECO:0000256" key="1">
    <source>
        <dbReference type="ARBA" id="ARBA00004651"/>
    </source>
</evidence>
<sequence>MINKPLCYLAFALVLVVTGLLFWDLDSHYAFILSLRAVKLGGLVVVGASVGIATLLFQTISNNRVLTPSIMGFDALYLLLQTCFIFALSGLSYAHFSDVGLFTLNTLAMLVASVILFTVVLKKTRHDIQLMILVGVIFSLAFRSFSTFIQRLIDPSEFAILQSVMFADFGSIDRLQLGLATVLLFGVILWLWRCCLLLDLMLLGRNAVQSLGVNYDRLQFATLCVIALLVSVSTALVGPITFLGLLVSALTHSLMKTHRHALLLPASAMISALVLLLGQALFERVLSQQSTLGVVIEFIGGVLFLLLLARGKIQ</sequence>
<keyword evidence="7 8" id="KW-0472">Membrane</keyword>
<keyword evidence="6 8" id="KW-1133">Transmembrane helix</keyword>
<feature type="transmembrane region" description="Helical" evidence="8">
    <location>
        <begin position="220"/>
        <end position="250"/>
    </location>
</feature>
<feature type="transmembrane region" description="Helical" evidence="8">
    <location>
        <begin position="7"/>
        <end position="25"/>
    </location>
</feature>
<dbReference type="InterPro" id="IPR037294">
    <property type="entry name" value="ABC_BtuC-like"/>
</dbReference>
<evidence type="ECO:0000256" key="3">
    <source>
        <dbReference type="ARBA" id="ARBA00022448"/>
    </source>
</evidence>
<organism evidence="9">
    <name type="scientific">Vibrio sp. HB236076</name>
    <dbReference type="NCBI Taxonomy" id="3232307"/>
    <lineage>
        <taxon>Bacteria</taxon>
        <taxon>Pseudomonadati</taxon>
        <taxon>Pseudomonadota</taxon>
        <taxon>Gammaproteobacteria</taxon>
        <taxon>Vibrionales</taxon>
        <taxon>Vibrionaceae</taxon>
        <taxon>Vibrio</taxon>
    </lineage>
</organism>
<reference evidence="9" key="1">
    <citation type="submission" date="2024-07" db="EMBL/GenBank/DDBJ databases">
        <title>Genome Analysis of a Potential Novel Vibrio Species Secreting pH- and Thermo-stable Alginate Lyase and its Application in Producing Alginate Oligosaccharides.</title>
        <authorList>
            <person name="Huang H."/>
            <person name="Bao K."/>
        </authorList>
    </citation>
    <scope>NUCLEOTIDE SEQUENCE</scope>
    <source>
        <strain evidence="9">HB236076</strain>
    </source>
</reference>
<keyword evidence="5 8" id="KW-0812">Transmembrane</keyword>
<keyword evidence="3" id="KW-0813">Transport</keyword>
<dbReference type="EMBL" id="CP162601">
    <property type="protein sequence ID" value="XDK25387.1"/>
    <property type="molecule type" value="Genomic_DNA"/>
</dbReference>
<feature type="transmembrane region" description="Helical" evidence="8">
    <location>
        <begin position="262"/>
        <end position="282"/>
    </location>
</feature>
<feature type="transmembrane region" description="Helical" evidence="8">
    <location>
        <begin position="177"/>
        <end position="200"/>
    </location>
</feature>
<feature type="transmembrane region" description="Helical" evidence="8">
    <location>
        <begin position="77"/>
        <end position="96"/>
    </location>
</feature>
<evidence type="ECO:0000256" key="4">
    <source>
        <dbReference type="ARBA" id="ARBA00022475"/>
    </source>
</evidence>
<protein>
    <submittedName>
        <fullName evidence="9">Iron chelate uptake ABC transporter family permease subunit</fullName>
    </submittedName>
</protein>